<keyword evidence="1 6" id="KW-0597">Phosphoprotein</keyword>
<dbReference type="InterPro" id="IPR039420">
    <property type="entry name" value="WalR-like"/>
</dbReference>
<dbReference type="CDD" id="cd00383">
    <property type="entry name" value="trans_reg_C"/>
    <property type="match status" value="1"/>
</dbReference>
<dbReference type="SMART" id="SM00862">
    <property type="entry name" value="Trans_reg_C"/>
    <property type="match status" value="1"/>
</dbReference>
<evidence type="ECO:0000313" key="11">
    <source>
        <dbReference type="Proteomes" id="UP001202180"/>
    </source>
</evidence>
<dbReference type="RefSeq" id="WP_248479764.1">
    <property type="nucleotide sequence ID" value="NZ_JALPRF010000006.1"/>
</dbReference>
<dbReference type="Proteomes" id="UP001202180">
    <property type="component" value="Unassembled WGS sequence"/>
</dbReference>
<comment type="caution">
    <text evidence="10">The sequence shown here is derived from an EMBL/GenBank/DDBJ whole genome shotgun (WGS) entry which is preliminary data.</text>
</comment>
<reference evidence="10 11" key="1">
    <citation type="submission" date="2022-04" db="EMBL/GenBank/DDBJ databases">
        <title>Spirosoma sp. strain RP8 genome sequencing and assembly.</title>
        <authorList>
            <person name="Jung Y."/>
        </authorList>
    </citation>
    <scope>NUCLEOTIDE SEQUENCE [LARGE SCALE GENOMIC DNA]</scope>
    <source>
        <strain evidence="10 11">RP8</strain>
    </source>
</reference>
<sequence length="231" mass="25949">MTSDFLAHLLVVEDELKVATFIKKGLQTQSYSVEVAATGEEAKILLGKSHFDLIILDVNLPDTTGLELAEYIRNKPSQVPILMLTALDTIADKLLGFEAGADDYLAKPFDFMELLARIKVLLRRSTTVQEPGRILRVADLELDLHERVARRNGQTIELTAREYALLEYLMRNAGRVVSRVDIAEQVWDIGFETGTNVIDVYVSYLRAKIDKDSPSKLIHTLIGMGYVLKEK</sequence>
<feature type="DNA-binding region" description="OmpR/PhoB-type" evidence="7">
    <location>
        <begin position="132"/>
        <end position="230"/>
    </location>
</feature>
<keyword evidence="3" id="KW-0805">Transcription regulation</keyword>
<evidence type="ECO:0000256" key="3">
    <source>
        <dbReference type="ARBA" id="ARBA00023015"/>
    </source>
</evidence>
<dbReference type="Gene3D" id="6.10.250.690">
    <property type="match status" value="1"/>
</dbReference>
<keyword evidence="5" id="KW-0804">Transcription</keyword>
<evidence type="ECO:0000256" key="7">
    <source>
        <dbReference type="PROSITE-ProRule" id="PRU01091"/>
    </source>
</evidence>
<protein>
    <submittedName>
        <fullName evidence="10">Response regulator transcription factor</fullName>
    </submittedName>
</protein>
<dbReference type="Gene3D" id="3.40.50.2300">
    <property type="match status" value="1"/>
</dbReference>
<dbReference type="PROSITE" id="PS51755">
    <property type="entry name" value="OMPR_PHOB"/>
    <property type="match status" value="1"/>
</dbReference>
<organism evidence="10 11">
    <name type="scientific">Spirosoma liriopis</name>
    <dbReference type="NCBI Taxonomy" id="2937440"/>
    <lineage>
        <taxon>Bacteria</taxon>
        <taxon>Pseudomonadati</taxon>
        <taxon>Bacteroidota</taxon>
        <taxon>Cytophagia</taxon>
        <taxon>Cytophagales</taxon>
        <taxon>Cytophagaceae</taxon>
        <taxon>Spirosoma</taxon>
    </lineage>
</organism>
<evidence type="ECO:0000256" key="4">
    <source>
        <dbReference type="ARBA" id="ARBA00023125"/>
    </source>
</evidence>
<dbReference type="PROSITE" id="PS50110">
    <property type="entry name" value="RESPONSE_REGULATORY"/>
    <property type="match status" value="1"/>
</dbReference>
<name>A0ABT0HSD7_9BACT</name>
<evidence type="ECO:0000313" key="10">
    <source>
        <dbReference type="EMBL" id="MCK8495088.1"/>
    </source>
</evidence>
<dbReference type="PANTHER" id="PTHR48111:SF22">
    <property type="entry name" value="REGULATOR OF RPOS"/>
    <property type="match status" value="1"/>
</dbReference>
<dbReference type="InterPro" id="IPR001789">
    <property type="entry name" value="Sig_transdc_resp-reg_receiver"/>
</dbReference>
<dbReference type="Pfam" id="PF00072">
    <property type="entry name" value="Response_reg"/>
    <property type="match status" value="1"/>
</dbReference>
<dbReference type="Pfam" id="PF00486">
    <property type="entry name" value="Trans_reg_C"/>
    <property type="match status" value="1"/>
</dbReference>
<dbReference type="InterPro" id="IPR036388">
    <property type="entry name" value="WH-like_DNA-bd_sf"/>
</dbReference>
<evidence type="ECO:0000259" key="8">
    <source>
        <dbReference type="PROSITE" id="PS50110"/>
    </source>
</evidence>
<dbReference type="PANTHER" id="PTHR48111">
    <property type="entry name" value="REGULATOR OF RPOS"/>
    <property type="match status" value="1"/>
</dbReference>
<proteinExistence type="predicted"/>
<accession>A0ABT0HSD7</accession>
<evidence type="ECO:0000256" key="2">
    <source>
        <dbReference type="ARBA" id="ARBA00023012"/>
    </source>
</evidence>
<dbReference type="Gene3D" id="1.10.10.10">
    <property type="entry name" value="Winged helix-like DNA-binding domain superfamily/Winged helix DNA-binding domain"/>
    <property type="match status" value="1"/>
</dbReference>
<keyword evidence="2" id="KW-0902">Two-component regulatory system</keyword>
<dbReference type="InterPro" id="IPR011006">
    <property type="entry name" value="CheY-like_superfamily"/>
</dbReference>
<gene>
    <name evidence="10" type="ORF">M0L20_24665</name>
</gene>
<evidence type="ECO:0000256" key="6">
    <source>
        <dbReference type="PROSITE-ProRule" id="PRU00169"/>
    </source>
</evidence>
<dbReference type="EMBL" id="JALPRF010000006">
    <property type="protein sequence ID" value="MCK8495088.1"/>
    <property type="molecule type" value="Genomic_DNA"/>
</dbReference>
<dbReference type="SMART" id="SM00448">
    <property type="entry name" value="REC"/>
    <property type="match status" value="1"/>
</dbReference>
<dbReference type="SUPFAM" id="SSF52172">
    <property type="entry name" value="CheY-like"/>
    <property type="match status" value="1"/>
</dbReference>
<feature type="domain" description="OmpR/PhoB-type" evidence="9">
    <location>
        <begin position="132"/>
        <end position="230"/>
    </location>
</feature>
<dbReference type="InterPro" id="IPR001867">
    <property type="entry name" value="OmpR/PhoB-type_DNA-bd"/>
</dbReference>
<evidence type="ECO:0000256" key="5">
    <source>
        <dbReference type="ARBA" id="ARBA00023163"/>
    </source>
</evidence>
<feature type="domain" description="Response regulatory" evidence="8">
    <location>
        <begin position="8"/>
        <end position="122"/>
    </location>
</feature>
<keyword evidence="11" id="KW-1185">Reference proteome</keyword>
<keyword evidence="4 7" id="KW-0238">DNA-binding</keyword>
<evidence type="ECO:0000259" key="9">
    <source>
        <dbReference type="PROSITE" id="PS51755"/>
    </source>
</evidence>
<evidence type="ECO:0000256" key="1">
    <source>
        <dbReference type="ARBA" id="ARBA00022553"/>
    </source>
</evidence>
<feature type="modified residue" description="4-aspartylphosphate" evidence="6">
    <location>
        <position position="57"/>
    </location>
</feature>